<proteinExistence type="predicted"/>
<name>F2TUE0_AJEDA</name>
<dbReference type="Proteomes" id="UP000007802">
    <property type="component" value="Unassembled WGS sequence"/>
</dbReference>
<dbReference type="AlphaFoldDB" id="F2TUE0"/>
<protein>
    <submittedName>
        <fullName evidence="1">Uncharacterized protein</fullName>
    </submittedName>
</protein>
<dbReference type="EMBL" id="GG749790">
    <property type="protein sequence ID" value="EGE86853.1"/>
    <property type="molecule type" value="Genomic_DNA"/>
</dbReference>
<dbReference type="HOGENOM" id="CLU_140102_0_1_1"/>
<sequence>MKKLQNSADSTQQQSEQSSDVLIKLFSDFSLNDYTESYIIILTEKRSGITTAVREAGNEPDIDKSAGRRDDISLQDTATIITAVREVEEDVTMRVMLLQLIDTAVFIFNLAFLTVTEAAAAL</sequence>
<accession>F2TUE0</accession>
<organism evidence="1">
    <name type="scientific">Ajellomyces dermatitidis (strain ATCC 18188 / CBS 674.68)</name>
    <name type="common">Blastomyces dermatitidis</name>
    <dbReference type="NCBI Taxonomy" id="653446"/>
    <lineage>
        <taxon>Eukaryota</taxon>
        <taxon>Fungi</taxon>
        <taxon>Dikarya</taxon>
        <taxon>Ascomycota</taxon>
        <taxon>Pezizomycotina</taxon>
        <taxon>Eurotiomycetes</taxon>
        <taxon>Eurotiomycetidae</taxon>
        <taxon>Onygenales</taxon>
        <taxon>Ajellomycetaceae</taxon>
        <taxon>Blastomyces</taxon>
    </lineage>
</organism>
<evidence type="ECO:0000313" key="1">
    <source>
        <dbReference type="EMBL" id="EGE86853.1"/>
    </source>
</evidence>
<gene>
    <name evidence="1" type="ORF">BDDG_09803</name>
</gene>
<reference evidence="1" key="1">
    <citation type="submission" date="2010-03" db="EMBL/GenBank/DDBJ databases">
        <title>Annotation of Blastomyces dermatitidis strain ATCC 18188.</title>
        <authorList>
            <consortium name="The Broad Institute Genome Sequencing Platform"/>
            <consortium name="Broad Institute Genome Sequencing Center for Infectious Disease."/>
            <person name="Cuomo C."/>
            <person name="Klein B."/>
            <person name="Sullivan T."/>
            <person name="Heitman J."/>
            <person name="Young S."/>
            <person name="Zeng Q."/>
            <person name="Gargeya S."/>
            <person name="Alvarado L."/>
            <person name="Berlin A.M."/>
            <person name="Chapman S.B."/>
            <person name="Chen Z."/>
            <person name="Freedman E."/>
            <person name="Gellesch M."/>
            <person name="Goldberg J."/>
            <person name="Griggs A."/>
            <person name="Gujja S."/>
            <person name="Heilman E."/>
            <person name="Heiman D."/>
            <person name="Howarth C."/>
            <person name="Mehta T."/>
            <person name="Neiman D."/>
            <person name="Pearson M."/>
            <person name="Roberts A."/>
            <person name="Saif S."/>
            <person name="Shea T."/>
            <person name="Shenoy N."/>
            <person name="Sisk P."/>
            <person name="Stolte C."/>
            <person name="Sykes S."/>
            <person name="White J."/>
            <person name="Yandava C."/>
            <person name="Haas B."/>
            <person name="Nusbaum C."/>
            <person name="Birren B."/>
        </authorList>
    </citation>
    <scope>NUCLEOTIDE SEQUENCE</scope>
    <source>
        <strain evidence="1">ATCC 18188</strain>
    </source>
</reference>